<dbReference type="EMBL" id="MPUH01000112">
    <property type="protein sequence ID" value="OMJ90041.1"/>
    <property type="molecule type" value="Genomic_DNA"/>
</dbReference>
<dbReference type="OrthoDB" id="5061070at2759"/>
<dbReference type="Gene3D" id="3.40.50.300">
    <property type="entry name" value="P-loop containing nucleotide triphosphate hydrolases"/>
    <property type="match status" value="1"/>
</dbReference>
<dbReference type="SUPFAM" id="SSF52540">
    <property type="entry name" value="P-loop containing nucleoside triphosphate hydrolases"/>
    <property type="match status" value="1"/>
</dbReference>
<organism evidence="5 6">
    <name type="scientific">Stentor coeruleus</name>
    <dbReference type="NCBI Taxonomy" id="5963"/>
    <lineage>
        <taxon>Eukaryota</taxon>
        <taxon>Sar</taxon>
        <taxon>Alveolata</taxon>
        <taxon>Ciliophora</taxon>
        <taxon>Postciliodesmatophora</taxon>
        <taxon>Heterotrichea</taxon>
        <taxon>Heterotrichida</taxon>
        <taxon>Stentoridae</taxon>
        <taxon>Stentor</taxon>
    </lineage>
</organism>
<dbReference type="CDD" id="cd08771">
    <property type="entry name" value="DLP_1"/>
    <property type="match status" value="1"/>
</dbReference>
<evidence type="ECO:0000256" key="2">
    <source>
        <dbReference type="ARBA" id="ARBA00023134"/>
    </source>
</evidence>
<dbReference type="GO" id="GO:0008017">
    <property type="term" value="F:microtubule binding"/>
    <property type="evidence" value="ECO:0007669"/>
    <property type="project" value="TreeGrafter"/>
</dbReference>
<dbReference type="SMART" id="SM00053">
    <property type="entry name" value="DYNc"/>
    <property type="match status" value="1"/>
</dbReference>
<dbReference type="InterPro" id="IPR000375">
    <property type="entry name" value="Dynamin_stalk"/>
</dbReference>
<evidence type="ECO:0000313" key="6">
    <source>
        <dbReference type="Proteomes" id="UP000187209"/>
    </source>
</evidence>
<dbReference type="PANTHER" id="PTHR11566">
    <property type="entry name" value="DYNAMIN"/>
    <property type="match status" value="1"/>
</dbReference>
<keyword evidence="6" id="KW-1185">Reference proteome</keyword>
<evidence type="ECO:0008006" key="7">
    <source>
        <dbReference type="Google" id="ProtNLM"/>
    </source>
</evidence>
<dbReference type="GO" id="GO:0005525">
    <property type="term" value="F:GTP binding"/>
    <property type="evidence" value="ECO:0007669"/>
    <property type="project" value="InterPro"/>
</dbReference>
<dbReference type="InterPro" id="IPR045063">
    <property type="entry name" value="Dynamin_N"/>
</dbReference>
<dbReference type="Pfam" id="PF00350">
    <property type="entry name" value="Dynamin_N"/>
    <property type="match status" value="1"/>
</dbReference>
<sequence length="606" mass="69553">MEDLVKRLNVLQNSLIQADIPKLIQLPEIIVVGEQSSGKSSVLQSIIEREILPKGQGIVTRCPIRIRMQKSKEEREYACFEHLGSKEFTLDEVSEIIKKRTEELTEIEYVTDTEITIDLYGPNMTSLTLVDLPGIVSIASEGQPEDIVQRIEKIVRQRINSSHVLILAITPASNDSSNSKSVPMAKMADPEGIRTLGVFTKLDRIEKGCNPLEMMDKISSYFKLGYVGVVCRDQSDVISGKTFEDQFKKEAKFFSDNEEFKQNFEIFGIAALRNKLENEFRKHLEKTLPIIYKEVDTQIKEIDEHLALVGSSIPQGYNLHAYAYTSFNDIFLQFETLMDGSGVSLISEKLVGGSLFRKLIKDFHAIMKSAKASLDIEEEKFIFYIMNSGGIEGSCKIPNGLIKQLVSKNLERLKKPIFKFLNKCVENIMNFIRDFKCGLFSQYKKIQGIFNLKFEEILEKAKEKVEKKIKFLIYLEGKYIDPDMNFSNFKLNEYIEEKDTKKKGLKDVEASKGYDDLTTQVVKFYSKAKDSLDENVPKYIKFYLLDHVFKQLRNDIFTMINECSDIASLFEESPDISRKRVTLSRKKVLLQNVFKSLRMITSTYIN</sequence>
<dbReference type="PRINTS" id="PR00195">
    <property type="entry name" value="DYNAMIN"/>
</dbReference>
<dbReference type="InterPro" id="IPR030381">
    <property type="entry name" value="G_DYNAMIN_dom"/>
</dbReference>
<dbReference type="AlphaFoldDB" id="A0A1R2CM23"/>
<dbReference type="Proteomes" id="UP000187209">
    <property type="component" value="Unassembled WGS sequence"/>
</dbReference>
<dbReference type="InterPro" id="IPR022812">
    <property type="entry name" value="Dynamin"/>
</dbReference>
<protein>
    <recommendedName>
        <fullName evidence="7">Dynamin-type G domain-containing protein</fullName>
    </recommendedName>
</protein>
<dbReference type="Pfam" id="PF01031">
    <property type="entry name" value="Dynamin_M"/>
    <property type="match status" value="1"/>
</dbReference>
<gene>
    <name evidence="5" type="ORF">SteCoe_7723</name>
</gene>
<keyword evidence="1" id="KW-0547">Nucleotide-binding</keyword>
<dbReference type="GO" id="GO:0016020">
    <property type="term" value="C:membrane"/>
    <property type="evidence" value="ECO:0007669"/>
    <property type="project" value="TreeGrafter"/>
</dbReference>
<evidence type="ECO:0000313" key="5">
    <source>
        <dbReference type="EMBL" id="OMJ90041.1"/>
    </source>
</evidence>
<feature type="domain" description="GED" evidence="3">
    <location>
        <begin position="514"/>
        <end position="605"/>
    </location>
</feature>
<comment type="caution">
    <text evidence="5">The sequence shown here is derived from an EMBL/GenBank/DDBJ whole genome shotgun (WGS) entry which is preliminary data.</text>
</comment>
<evidence type="ECO:0000259" key="3">
    <source>
        <dbReference type="PROSITE" id="PS51388"/>
    </source>
</evidence>
<dbReference type="PROSITE" id="PS51718">
    <property type="entry name" value="G_DYNAMIN_2"/>
    <property type="match status" value="1"/>
</dbReference>
<accession>A0A1R2CM23</accession>
<dbReference type="PROSITE" id="PS51388">
    <property type="entry name" value="GED"/>
    <property type="match status" value="1"/>
</dbReference>
<name>A0A1R2CM23_9CILI</name>
<dbReference type="InterPro" id="IPR020850">
    <property type="entry name" value="GED_dom"/>
</dbReference>
<dbReference type="InterPro" id="IPR001401">
    <property type="entry name" value="Dynamin_GTPase"/>
</dbReference>
<dbReference type="GO" id="GO:0005737">
    <property type="term" value="C:cytoplasm"/>
    <property type="evidence" value="ECO:0007669"/>
    <property type="project" value="TreeGrafter"/>
</dbReference>
<dbReference type="GO" id="GO:0003924">
    <property type="term" value="F:GTPase activity"/>
    <property type="evidence" value="ECO:0007669"/>
    <property type="project" value="InterPro"/>
</dbReference>
<dbReference type="InterPro" id="IPR003130">
    <property type="entry name" value="GED"/>
</dbReference>
<dbReference type="Pfam" id="PF02212">
    <property type="entry name" value="GED"/>
    <property type="match status" value="1"/>
</dbReference>
<proteinExistence type="predicted"/>
<dbReference type="PANTHER" id="PTHR11566:SF169">
    <property type="entry name" value="DYNAMIN-LIKE PROTEIN C"/>
    <property type="match status" value="1"/>
</dbReference>
<dbReference type="InterPro" id="IPR027417">
    <property type="entry name" value="P-loop_NTPase"/>
</dbReference>
<reference evidence="5 6" key="1">
    <citation type="submission" date="2016-11" db="EMBL/GenBank/DDBJ databases">
        <title>The macronuclear genome of Stentor coeruleus: a giant cell with tiny introns.</title>
        <authorList>
            <person name="Slabodnick M."/>
            <person name="Ruby J.G."/>
            <person name="Reiff S.B."/>
            <person name="Swart E.C."/>
            <person name="Gosai S."/>
            <person name="Prabakaran S."/>
            <person name="Witkowska E."/>
            <person name="Larue G.E."/>
            <person name="Fisher S."/>
            <person name="Freeman R.M."/>
            <person name="Gunawardena J."/>
            <person name="Chu W."/>
            <person name="Stover N.A."/>
            <person name="Gregory B.D."/>
            <person name="Nowacki M."/>
            <person name="Derisi J."/>
            <person name="Roy S.W."/>
            <person name="Marshall W.F."/>
            <person name="Sood P."/>
        </authorList>
    </citation>
    <scope>NUCLEOTIDE SEQUENCE [LARGE SCALE GENOMIC DNA]</scope>
    <source>
        <strain evidence="5">WM001</strain>
    </source>
</reference>
<keyword evidence="2" id="KW-0342">GTP-binding</keyword>
<dbReference type="Gene3D" id="1.20.120.1240">
    <property type="entry name" value="Dynamin, middle domain"/>
    <property type="match status" value="1"/>
</dbReference>
<evidence type="ECO:0000256" key="1">
    <source>
        <dbReference type="ARBA" id="ARBA00022741"/>
    </source>
</evidence>
<evidence type="ECO:0000259" key="4">
    <source>
        <dbReference type="PROSITE" id="PS51718"/>
    </source>
</evidence>
<dbReference type="GO" id="GO:0005874">
    <property type="term" value="C:microtubule"/>
    <property type="evidence" value="ECO:0007669"/>
    <property type="project" value="TreeGrafter"/>
</dbReference>
<feature type="domain" description="Dynamin-type G" evidence="4">
    <location>
        <begin position="23"/>
        <end position="289"/>
    </location>
</feature>